<dbReference type="Proteomes" id="UP000071561">
    <property type="component" value="Chromosome"/>
</dbReference>
<dbReference type="PATRIC" id="fig|188932.3.peg.1848"/>
<evidence type="ECO:0000313" key="2">
    <source>
        <dbReference type="EMBL" id="AMP98689.1"/>
    </source>
</evidence>
<name>A0A127VBU3_9SPHI</name>
<organism evidence="2 3">
    <name type="scientific">Pedobacter cryoconitis</name>
    <dbReference type="NCBI Taxonomy" id="188932"/>
    <lineage>
        <taxon>Bacteria</taxon>
        <taxon>Pseudomonadati</taxon>
        <taxon>Bacteroidota</taxon>
        <taxon>Sphingobacteriia</taxon>
        <taxon>Sphingobacteriales</taxon>
        <taxon>Sphingobacteriaceae</taxon>
        <taxon>Pedobacter</taxon>
    </lineage>
</organism>
<keyword evidence="3" id="KW-1185">Reference proteome</keyword>
<dbReference type="KEGG" id="pcm:AY601_1777"/>
<dbReference type="EMBL" id="CP014504">
    <property type="protein sequence ID" value="AMP98689.1"/>
    <property type="molecule type" value="Genomic_DNA"/>
</dbReference>
<sequence>MIIKRNEAAFQEQPHFVLMESHSAGGKEIRTRYTFHESMSPEFNEILVVIEIVLLICLVFLSLRSQGGMLFPKVFLKCGLARYSR</sequence>
<keyword evidence="1" id="KW-0472">Membrane</keyword>
<keyword evidence="1" id="KW-1133">Transmembrane helix</keyword>
<protein>
    <submittedName>
        <fullName evidence="2">Uncharacterized protein</fullName>
    </submittedName>
</protein>
<gene>
    <name evidence="2" type="ORF">AY601_1777</name>
</gene>
<proteinExistence type="predicted"/>
<feature type="transmembrane region" description="Helical" evidence="1">
    <location>
        <begin position="46"/>
        <end position="63"/>
    </location>
</feature>
<accession>A0A127VBU3</accession>
<evidence type="ECO:0000256" key="1">
    <source>
        <dbReference type="SAM" id="Phobius"/>
    </source>
</evidence>
<keyword evidence="1" id="KW-0812">Transmembrane</keyword>
<reference evidence="2 3" key="1">
    <citation type="submission" date="2016-03" db="EMBL/GenBank/DDBJ databases">
        <title>Complete genome sequence of Pedobacter cryoconitis PAMC 27485.</title>
        <authorList>
            <person name="Lee J."/>
            <person name="Kim O.-S."/>
        </authorList>
    </citation>
    <scope>NUCLEOTIDE SEQUENCE [LARGE SCALE GENOMIC DNA]</scope>
    <source>
        <strain evidence="2 3">PAMC 27485</strain>
    </source>
</reference>
<dbReference type="AlphaFoldDB" id="A0A127VBU3"/>
<evidence type="ECO:0000313" key="3">
    <source>
        <dbReference type="Proteomes" id="UP000071561"/>
    </source>
</evidence>